<keyword evidence="2" id="KW-0812">Transmembrane</keyword>
<feature type="transmembrane region" description="Helical" evidence="2">
    <location>
        <begin position="121"/>
        <end position="136"/>
    </location>
</feature>
<dbReference type="Pfam" id="PF00892">
    <property type="entry name" value="EamA"/>
    <property type="match status" value="1"/>
</dbReference>
<reference evidence="4 5" key="1">
    <citation type="submission" date="2020-08" db="EMBL/GenBank/DDBJ databases">
        <title>Genome public.</title>
        <authorList>
            <person name="Liu C."/>
            <person name="Sun Q."/>
        </authorList>
    </citation>
    <scope>NUCLEOTIDE SEQUENCE [LARGE SCALE GENOMIC DNA]</scope>
    <source>
        <strain evidence="4 5">NSJ-9</strain>
    </source>
</reference>
<dbReference type="EMBL" id="JACOPG010000003">
    <property type="protein sequence ID" value="MBC5686519.1"/>
    <property type="molecule type" value="Genomic_DNA"/>
</dbReference>
<feature type="domain" description="EamA" evidence="3">
    <location>
        <begin position="2"/>
        <end position="136"/>
    </location>
</feature>
<keyword evidence="2" id="KW-1133">Transmembrane helix</keyword>
<dbReference type="PANTHER" id="PTHR22911:SF137">
    <property type="entry name" value="SOLUTE CARRIER FAMILY 35 MEMBER G2-RELATED"/>
    <property type="match status" value="1"/>
</dbReference>
<evidence type="ECO:0000259" key="3">
    <source>
        <dbReference type="Pfam" id="PF00892"/>
    </source>
</evidence>
<evidence type="ECO:0000313" key="5">
    <source>
        <dbReference type="Proteomes" id="UP000643810"/>
    </source>
</evidence>
<dbReference type="SUPFAM" id="SSF103481">
    <property type="entry name" value="Multidrug resistance efflux transporter EmrE"/>
    <property type="match status" value="1"/>
</dbReference>
<evidence type="ECO:0000313" key="4">
    <source>
        <dbReference type="EMBL" id="MBC5686519.1"/>
    </source>
</evidence>
<dbReference type="Gene3D" id="1.10.3730.20">
    <property type="match status" value="1"/>
</dbReference>
<name>A0ABR7GGD9_9FIRM</name>
<dbReference type="Proteomes" id="UP000643810">
    <property type="component" value="Unassembled WGS sequence"/>
</dbReference>
<comment type="similarity">
    <text evidence="1">Belongs to the EamA transporter family.</text>
</comment>
<sequence>MWAVFAVLSAVFAALTSILAKIGIDGVNSNLATAIRTMVVVAMAWGMVFLTHTQSGITEISKKSWLFLILSGLATGASWLCYYRALQMGEASKVVPIDKLSVVITLVLAFVFLHEEFTAKSLIGCILIGVGTLVMVL</sequence>
<feature type="transmembrane region" description="Helical" evidence="2">
    <location>
        <begin position="65"/>
        <end position="85"/>
    </location>
</feature>
<gene>
    <name evidence="4" type="ORF">H8R94_07900</name>
</gene>
<dbReference type="InterPro" id="IPR000620">
    <property type="entry name" value="EamA_dom"/>
</dbReference>
<organism evidence="4 5">
    <name type="scientific">Roseburia lenta</name>
    <dbReference type="NCBI Taxonomy" id="2763061"/>
    <lineage>
        <taxon>Bacteria</taxon>
        <taxon>Bacillati</taxon>
        <taxon>Bacillota</taxon>
        <taxon>Clostridia</taxon>
        <taxon>Lachnospirales</taxon>
        <taxon>Lachnospiraceae</taxon>
        <taxon>Roseburia</taxon>
    </lineage>
</organism>
<comment type="caution">
    <text evidence="4">The sequence shown here is derived from an EMBL/GenBank/DDBJ whole genome shotgun (WGS) entry which is preliminary data.</text>
</comment>
<feature type="transmembrane region" description="Helical" evidence="2">
    <location>
        <begin position="30"/>
        <end position="53"/>
    </location>
</feature>
<dbReference type="InterPro" id="IPR037185">
    <property type="entry name" value="EmrE-like"/>
</dbReference>
<keyword evidence="5" id="KW-1185">Reference proteome</keyword>
<keyword evidence="2" id="KW-0472">Membrane</keyword>
<accession>A0ABR7GGD9</accession>
<proteinExistence type="inferred from homology"/>
<protein>
    <submittedName>
        <fullName evidence="4">EamA family transporter</fullName>
    </submittedName>
</protein>
<evidence type="ECO:0000256" key="2">
    <source>
        <dbReference type="SAM" id="Phobius"/>
    </source>
</evidence>
<evidence type="ECO:0000256" key="1">
    <source>
        <dbReference type="ARBA" id="ARBA00007362"/>
    </source>
</evidence>
<dbReference type="RefSeq" id="WP_118281443.1">
    <property type="nucleotide sequence ID" value="NZ_JACOPG010000003.1"/>
</dbReference>
<dbReference type="PANTHER" id="PTHR22911">
    <property type="entry name" value="ACYL-MALONYL CONDENSING ENZYME-RELATED"/>
    <property type="match status" value="1"/>
</dbReference>